<dbReference type="Pfam" id="PF21088">
    <property type="entry name" value="MS_channel_1st"/>
    <property type="match status" value="1"/>
</dbReference>
<protein>
    <submittedName>
        <fullName evidence="11">Small-conductance mechanosensitive ion channel</fullName>
    </submittedName>
</protein>
<dbReference type="InterPro" id="IPR006685">
    <property type="entry name" value="MscS_channel_2nd"/>
</dbReference>
<evidence type="ECO:0000313" key="11">
    <source>
        <dbReference type="EMBL" id="GFO63457.1"/>
    </source>
</evidence>
<dbReference type="InterPro" id="IPR049278">
    <property type="entry name" value="MS_channel_C"/>
</dbReference>
<feature type="domain" description="Mechanosensitive ion channel transmembrane helices 2/3" evidence="10">
    <location>
        <begin position="148"/>
        <end position="186"/>
    </location>
</feature>
<evidence type="ECO:0000259" key="9">
    <source>
        <dbReference type="Pfam" id="PF21082"/>
    </source>
</evidence>
<proteinExistence type="inferred from homology"/>
<feature type="transmembrane region" description="Helical" evidence="7">
    <location>
        <begin position="95"/>
        <end position="119"/>
    </location>
</feature>
<dbReference type="Gene3D" id="1.10.287.1260">
    <property type="match status" value="1"/>
</dbReference>
<dbReference type="Proteomes" id="UP000568888">
    <property type="component" value="Unassembled WGS sequence"/>
</dbReference>
<dbReference type="PANTHER" id="PTHR30566">
    <property type="entry name" value="YNAI-RELATED MECHANOSENSITIVE ION CHANNEL"/>
    <property type="match status" value="1"/>
</dbReference>
<dbReference type="SUPFAM" id="SSF82689">
    <property type="entry name" value="Mechanosensitive channel protein MscS (YggB), C-terminal domain"/>
    <property type="match status" value="1"/>
</dbReference>
<feature type="transmembrane region" description="Helical" evidence="7">
    <location>
        <begin position="139"/>
        <end position="160"/>
    </location>
</feature>
<dbReference type="SUPFAM" id="SSF82861">
    <property type="entry name" value="Mechanosensitive channel protein MscS (YggB), transmembrane region"/>
    <property type="match status" value="1"/>
</dbReference>
<reference evidence="12" key="1">
    <citation type="submission" date="2020-06" db="EMBL/GenBank/DDBJ databases">
        <title>Draft genomic sequecing of Geomonas sp. Red736.</title>
        <authorList>
            <person name="Itoh H."/>
            <person name="Xu Z.X."/>
            <person name="Ushijima N."/>
            <person name="Masuda Y."/>
            <person name="Shiratori Y."/>
            <person name="Senoo K."/>
        </authorList>
    </citation>
    <scope>NUCLEOTIDE SEQUENCE [LARGE SCALE GENOMIC DNA]</scope>
    <source>
        <strain evidence="12">Red736</strain>
    </source>
</reference>
<keyword evidence="6 7" id="KW-0472">Membrane</keyword>
<evidence type="ECO:0000256" key="4">
    <source>
        <dbReference type="ARBA" id="ARBA00022692"/>
    </source>
</evidence>
<dbReference type="InterPro" id="IPR023408">
    <property type="entry name" value="MscS_beta-dom_sf"/>
</dbReference>
<keyword evidence="5 7" id="KW-1133">Transmembrane helix</keyword>
<dbReference type="InterPro" id="IPR011014">
    <property type="entry name" value="MscS_channel_TM-2"/>
</dbReference>
<name>A0A6V8MUR8_9BACT</name>
<dbReference type="GO" id="GO:0005886">
    <property type="term" value="C:plasma membrane"/>
    <property type="evidence" value="ECO:0007669"/>
    <property type="project" value="UniProtKB-SubCell"/>
</dbReference>
<evidence type="ECO:0000256" key="7">
    <source>
        <dbReference type="SAM" id="Phobius"/>
    </source>
</evidence>
<feature type="transmembrane region" description="Helical" evidence="7">
    <location>
        <begin position="20"/>
        <end position="38"/>
    </location>
</feature>
<comment type="subcellular location">
    <subcellularLocation>
        <location evidence="1">Cell membrane</location>
        <topology evidence="1">Multi-pass membrane protein</topology>
    </subcellularLocation>
</comment>
<dbReference type="EMBL" id="BLXY01000002">
    <property type="protein sequence ID" value="GFO63457.1"/>
    <property type="molecule type" value="Genomic_DNA"/>
</dbReference>
<feature type="transmembrane region" description="Helical" evidence="7">
    <location>
        <begin position="167"/>
        <end position="185"/>
    </location>
</feature>
<dbReference type="Pfam" id="PF00924">
    <property type="entry name" value="MS_channel_2nd"/>
    <property type="match status" value="1"/>
</dbReference>
<evidence type="ECO:0000256" key="3">
    <source>
        <dbReference type="ARBA" id="ARBA00022475"/>
    </source>
</evidence>
<sequence>MVDSLLYYLKPDEMDPFYLFWAKQALISVVIIAVFYLLSRLLQVLIAKIGTRLCAATETDLDDRILERVSGPAMLLVNCAGLYLAIKRLPLHDKVGIAASGLLFVVNITILTVIAYRVLDELLKAYGARVAGAEVSRQIMPLVEKLCTIFLVVTALIITLKHFNYDILSLVTALGVGSLAIGLAAKDTLANMVSGFTLMIDRPFRIGDRIQLGAQVGDVIDIGLRSTKIKALDNTYLIIPNSELCNSTLINMAFPDVRGKGRINVGIGYGCDVALAKELMVRSAIEIPEVLKEPAPEAFLVNFGDSALNLSLFFWVADYTHVFAASDKINSAILKSFHSNGITIPYPTRTVIHEKDTNNAPQD</sequence>
<evidence type="ECO:0000256" key="2">
    <source>
        <dbReference type="ARBA" id="ARBA00008017"/>
    </source>
</evidence>
<keyword evidence="4 7" id="KW-0812">Transmembrane</keyword>
<evidence type="ECO:0000256" key="5">
    <source>
        <dbReference type="ARBA" id="ARBA00022989"/>
    </source>
</evidence>
<comment type="caution">
    <text evidence="11">The sequence shown here is derived from an EMBL/GenBank/DDBJ whole genome shotgun (WGS) entry which is preliminary data.</text>
</comment>
<dbReference type="GO" id="GO:0008381">
    <property type="term" value="F:mechanosensitive monoatomic ion channel activity"/>
    <property type="evidence" value="ECO:0007669"/>
    <property type="project" value="UniProtKB-ARBA"/>
</dbReference>
<dbReference type="Gene3D" id="2.30.30.60">
    <property type="match status" value="1"/>
</dbReference>
<evidence type="ECO:0000313" key="12">
    <source>
        <dbReference type="Proteomes" id="UP000568888"/>
    </source>
</evidence>
<dbReference type="InterPro" id="IPR010920">
    <property type="entry name" value="LSM_dom_sf"/>
</dbReference>
<accession>A0A6V8MUR8</accession>
<evidence type="ECO:0000259" key="8">
    <source>
        <dbReference type="Pfam" id="PF00924"/>
    </source>
</evidence>
<dbReference type="AlphaFoldDB" id="A0A6V8MUR8"/>
<feature type="domain" description="Mechanosensitive ion channel MscS" evidence="8">
    <location>
        <begin position="187"/>
        <end position="252"/>
    </location>
</feature>
<keyword evidence="3" id="KW-1003">Cell membrane</keyword>
<gene>
    <name evidence="11" type="primary">mscS-1</name>
    <name evidence="11" type="ORF">GMPD_13760</name>
</gene>
<dbReference type="InterPro" id="IPR049142">
    <property type="entry name" value="MS_channel_1st"/>
</dbReference>
<evidence type="ECO:0000256" key="1">
    <source>
        <dbReference type="ARBA" id="ARBA00004651"/>
    </source>
</evidence>
<dbReference type="Pfam" id="PF21082">
    <property type="entry name" value="MS_channel_3rd"/>
    <property type="match status" value="1"/>
</dbReference>
<dbReference type="Gene3D" id="3.30.70.100">
    <property type="match status" value="1"/>
</dbReference>
<organism evidence="11 12">
    <name type="scientific">Geomonas paludis</name>
    <dbReference type="NCBI Taxonomy" id="2740185"/>
    <lineage>
        <taxon>Bacteria</taxon>
        <taxon>Pseudomonadati</taxon>
        <taxon>Thermodesulfobacteriota</taxon>
        <taxon>Desulfuromonadia</taxon>
        <taxon>Geobacterales</taxon>
        <taxon>Geobacteraceae</taxon>
        <taxon>Geomonas</taxon>
    </lineage>
</organism>
<dbReference type="InterPro" id="IPR011066">
    <property type="entry name" value="MscS_channel_C_sf"/>
</dbReference>
<dbReference type="PANTHER" id="PTHR30566:SF25">
    <property type="entry name" value="INNER MEMBRANE PROTEIN"/>
    <property type="match status" value="1"/>
</dbReference>
<evidence type="ECO:0000259" key="10">
    <source>
        <dbReference type="Pfam" id="PF21088"/>
    </source>
</evidence>
<dbReference type="SUPFAM" id="SSF50182">
    <property type="entry name" value="Sm-like ribonucleoproteins"/>
    <property type="match status" value="1"/>
</dbReference>
<feature type="domain" description="Mechanosensitive ion channel MscS C-terminal" evidence="9">
    <location>
        <begin position="263"/>
        <end position="344"/>
    </location>
</feature>
<comment type="similarity">
    <text evidence="2">Belongs to the MscS (TC 1.A.23) family.</text>
</comment>
<evidence type="ECO:0000256" key="6">
    <source>
        <dbReference type="ARBA" id="ARBA00023136"/>
    </source>
</evidence>